<keyword evidence="5" id="KW-0238">DNA-binding</keyword>
<organism evidence="10 11">
    <name type="scientific">Ceratopteris richardii</name>
    <name type="common">Triangle waterfern</name>
    <dbReference type="NCBI Taxonomy" id="49495"/>
    <lineage>
        <taxon>Eukaryota</taxon>
        <taxon>Viridiplantae</taxon>
        <taxon>Streptophyta</taxon>
        <taxon>Embryophyta</taxon>
        <taxon>Tracheophyta</taxon>
        <taxon>Polypodiopsida</taxon>
        <taxon>Polypodiidae</taxon>
        <taxon>Polypodiales</taxon>
        <taxon>Pteridineae</taxon>
        <taxon>Pteridaceae</taxon>
        <taxon>Parkerioideae</taxon>
        <taxon>Ceratopteris</taxon>
    </lineage>
</organism>
<dbReference type="PANTHER" id="PTHR14493">
    <property type="entry name" value="UNKEMPT FAMILY MEMBER"/>
    <property type="match status" value="1"/>
</dbReference>
<dbReference type="GO" id="GO:0008270">
    <property type="term" value="F:zinc ion binding"/>
    <property type="evidence" value="ECO:0007669"/>
    <property type="project" value="UniProtKB-KW"/>
</dbReference>
<keyword evidence="6" id="KW-0040">ANK repeat</keyword>
<dbReference type="Gene3D" id="3.30.1370.210">
    <property type="match status" value="1"/>
</dbReference>
<keyword evidence="2" id="KW-0677">Repeat</keyword>
<dbReference type="AlphaFoldDB" id="A0A8T2V6E7"/>
<keyword evidence="3 7" id="KW-0863">Zinc-finger</keyword>
<dbReference type="OrthoDB" id="410307at2759"/>
<evidence type="ECO:0000256" key="4">
    <source>
        <dbReference type="ARBA" id="ARBA00022833"/>
    </source>
</evidence>
<accession>A0A8T2V6E7</accession>
<dbReference type="OMA" id="PMESISF"/>
<dbReference type="EMBL" id="CM035409">
    <property type="protein sequence ID" value="KAH7439829.1"/>
    <property type="molecule type" value="Genomic_DNA"/>
</dbReference>
<feature type="compositionally biased region" description="Low complexity" evidence="8">
    <location>
        <begin position="553"/>
        <end position="563"/>
    </location>
</feature>
<feature type="zinc finger region" description="C3H1-type" evidence="7">
    <location>
        <begin position="281"/>
        <end position="303"/>
    </location>
</feature>
<reference evidence="10" key="1">
    <citation type="submission" date="2021-08" db="EMBL/GenBank/DDBJ databases">
        <title>WGS assembly of Ceratopteris richardii.</title>
        <authorList>
            <person name="Marchant D.B."/>
            <person name="Chen G."/>
            <person name="Jenkins J."/>
            <person name="Shu S."/>
            <person name="Leebens-Mack J."/>
            <person name="Grimwood J."/>
            <person name="Schmutz J."/>
            <person name="Soltis P."/>
            <person name="Soltis D."/>
            <person name="Chen Z.-H."/>
        </authorList>
    </citation>
    <scope>NUCLEOTIDE SEQUENCE</scope>
    <source>
        <strain evidence="10">Whitten #5841</strain>
        <tissue evidence="10">Leaf</tissue>
    </source>
</reference>
<dbReference type="Gene3D" id="1.25.40.20">
    <property type="entry name" value="Ankyrin repeat-containing domain"/>
    <property type="match status" value="1"/>
</dbReference>
<evidence type="ECO:0000313" key="10">
    <source>
        <dbReference type="EMBL" id="KAH7439829.1"/>
    </source>
</evidence>
<feature type="domain" description="C3H1-type" evidence="9">
    <location>
        <begin position="281"/>
        <end position="303"/>
    </location>
</feature>
<dbReference type="SMART" id="SM00248">
    <property type="entry name" value="ANK"/>
    <property type="match status" value="2"/>
</dbReference>
<proteinExistence type="predicted"/>
<dbReference type="PROSITE" id="PS50297">
    <property type="entry name" value="ANK_REP_REGION"/>
    <property type="match status" value="1"/>
</dbReference>
<dbReference type="InterPro" id="IPR057444">
    <property type="entry name" value="Znf-CCCH_AtC3H23-like"/>
</dbReference>
<feature type="region of interest" description="Disordered" evidence="8">
    <location>
        <begin position="551"/>
        <end position="574"/>
    </location>
</feature>
<evidence type="ECO:0000256" key="3">
    <source>
        <dbReference type="ARBA" id="ARBA00022771"/>
    </source>
</evidence>
<dbReference type="Pfam" id="PF25512">
    <property type="entry name" value="zf-CCCH_AtC3H23"/>
    <property type="match status" value="1"/>
</dbReference>
<protein>
    <recommendedName>
        <fullName evidence="9">C3H1-type domain-containing protein</fullName>
    </recommendedName>
</protein>
<keyword evidence="4 7" id="KW-0862">Zinc</keyword>
<evidence type="ECO:0000259" key="9">
    <source>
        <dbReference type="PROSITE" id="PS50103"/>
    </source>
</evidence>
<evidence type="ECO:0000256" key="2">
    <source>
        <dbReference type="ARBA" id="ARBA00022737"/>
    </source>
</evidence>
<dbReference type="SMART" id="SM00356">
    <property type="entry name" value="ZnF_C3H1"/>
    <property type="match status" value="2"/>
</dbReference>
<evidence type="ECO:0000256" key="8">
    <source>
        <dbReference type="SAM" id="MobiDB-lite"/>
    </source>
</evidence>
<dbReference type="FunFam" id="3.30.1370.210:FF:000009">
    <property type="entry name" value="Zinc finger CCCH domain-containing protein 66"/>
    <property type="match status" value="1"/>
</dbReference>
<evidence type="ECO:0000313" key="11">
    <source>
        <dbReference type="Proteomes" id="UP000825935"/>
    </source>
</evidence>
<feature type="repeat" description="ANK" evidence="6">
    <location>
        <begin position="109"/>
        <end position="144"/>
    </location>
</feature>
<gene>
    <name evidence="10" type="ORF">KP509_04G078500</name>
</gene>
<evidence type="ECO:0000256" key="1">
    <source>
        <dbReference type="ARBA" id="ARBA00022723"/>
    </source>
</evidence>
<evidence type="ECO:0000256" key="6">
    <source>
        <dbReference type="PROSITE-ProRule" id="PRU00023"/>
    </source>
</evidence>
<dbReference type="Pfam" id="PF00642">
    <property type="entry name" value="zf-CCCH"/>
    <property type="match status" value="1"/>
</dbReference>
<dbReference type="Proteomes" id="UP000825935">
    <property type="component" value="Chromosome 4"/>
</dbReference>
<keyword evidence="11" id="KW-1185">Reference proteome</keyword>
<dbReference type="InterPro" id="IPR036770">
    <property type="entry name" value="Ankyrin_rpt-contain_sf"/>
</dbReference>
<dbReference type="GO" id="GO:0003677">
    <property type="term" value="F:DNA binding"/>
    <property type="evidence" value="ECO:0007669"/>
    <property type="project" value="UniProtKB-KW"/>
</dbReference>
<dbReference type="InterPro" id="IPR000571">
    <property type="entry name" value="Znf_CCCH"/>
</dbReference>
<dbReference type="SUPFAM" id="SSF48403">
    <property type="entry name" value="Ankyrin repeat"/>
    <property type="match status" value="1"/>
</dbReference>
<dbReference type="InterPro" id="IPR002110">
    <property type="entry name" value="Ankyrin_rpt"/>
</dbReference>
<dbReference type="GO" id="GO:0010468">
    <property type="term" value="P:regulation of gene expression"/>
    <property type="evidence" value="ECO:0007669"/>
    <property type="project" value="UniProtKB-ARBA"/>
</dbReference>
<keyword evidence="1 7" id="KW-0479">Metal-binding</keyword>
<evidence type="ECO:0000256" key="7">
    <source>
        <dbReference type="PROSITE-ProRule" id="PRU00723"/>
    </source>
</evidence>
<evidence type="ECO:0000256" key="5">
    <source>
        <dbReference type="ARBA" id="ARBA00023125"/>
    </source>
</evidence>
<feature type="region of interest" description="Disordered" evidence="8">
    <location>
        <begin position="148"/>
        <end position="170"/>
    </location>
</feature>
<sequence length="594" mass="65003">MHISCLQAVQIRMHHLSGCQDMGSSTLHLLEMAADNDVEGMRRAVEGSGARVHECAPWYCRLHGSRKMGYVQRSPVMIAAMYGSMEVLTYLLRRLAEARADIDKICGEDGASVLHCAVASGTSNRAEVVRLLLSYGADPKLLRAAMPKQGLSVPSDSTTSEEIDEKYSNPPDFCKEKASDSVSDVSVEEAVEVEPLLHTSKGHSSSSPKWSANLTDQTFDAISADLLKSGIYSTDEFRMYSFKIRPCSRAYSHDWTECPFAHPGENARRRDPRRFHYSCVPCPDFRKGECRHGDACEYAHGVFESWLHPAQYRTRLCKDGKACTRKVCFFAHAKEEVRSLFLSAECASPSSKSVPSTGSMSLLGSSPSSSSELSAADSWCQMTFPSLRLPEAPHANRLRSTLSARNITLESQTARDLLPLSAQARLNAATMAAASSSAANSLLKDRMSPIFNPSFISSYNFEENLSNAVSPRSPLQAGTQFSPPHMDGAALEELIMAMSSKGRSLNCRIPQNLHGMCDGEGLSDMVAWGNIGSPSPTSGYLQSDMRIPHERSMASSASCLSPSQRDWGSPNGKPEWSVSTDVLTRFRKSYSCKA</sequence>
<dbReference type="Pfam" id="PF12796">
    <property type="entry name" value="Ank_2"/>
    <property type="match status" value="1"/>
</dbReference>
<comment type="caution">
    <text evidence="10">The sequence shown here is derived from an EMBL/GenBank/DDBJ whole genome shotgun (WGS) entry which is preliminary data.</text>
</comment>
<dbReference type="PROSITE" id="PS50088">
    <property type="entry name" value="ANK_REPEAT"/>
    <property type="match status" value="1"/>
</dbReference>
<name>A0A8T2V6E7_CERRI</name>
<dbReference type="PROSITE" id="PS50103">
    <property type="entry name" value="ZF_C3H1"/>
    <property type="match status" value="1"/>
</dbReference>
<dbReference type="PANTHER" id="PTHR14493:SF50">
    <property type="entry name" value="RING FINGER PROTEIN UNKEMPT"/>
    <property type="match status" value="1"/>
</dbReference>
<dbReference type="InterPro" id="IPR045234">
    <property type="entry name" value="Unkempt-like"/>
</dbReference>